<dbReference type="GO" id="GO:0003712">
    <property type="term" value="F:transcription coregulator activity"/>
    <property type="evidence" value="ECO:0007669"/>
    <property type="project" value="InterPro"/>
</dbReference>
<accession>A0A433SYE4</accession>
<dbReference type="EMBL" id="RQTK01000844">
    <property type="protein sequence ID" value="RUS74306.1"/>
    <property type="molecule type" value="Genomic_DNA"/>
</dbReference>
<dbReference type="Pfam" id="PF09606">
    <property type="entry name" value="Med15_N"/>
    <property type="match status" value="1"/>
</dbReference>
<name>A0A433SYE4_ELYCH</name>
<keyword evidence="2" id="KW-0804">Transcription</keyword>
<evidence type="ECO:0000256" key="1">
    <source>
        <dbReference type="ARBA" id="ARBA00023242"/>
    </source>
</evidence>
<dbReference type="InterPro" id="IPR019087">
    <property type="entry name" value="Med15_N"/>
</dbReference>
<dbReference type="AlphaFoldDB" id="A0A433SYE4"/>
<comment type="similarity">
    <text evidence="2">Belongs to the Mediator complex subunit 15 family.</text>
</comment>
<dbReference type="GO" id="GO:0005634">
    <property type="term" value="C:nucleus"/>
    <property type="evidence" value="ECO:0007669"/>
    <property type="project" value="UniProtKB-SubCell"/>
</dbReference>
<gene>
    <name evidence="2" type="primary">MED15</name>
    <name evidence="4" type="ORF">EGW08_017929</name>
</gene>
<protein>
    <recommendedName>
        <fullName evidence="2">Mediator of RNA polymerase II transcription subunit 15</fullName>
    </recommendedName>
    <alternativeName>
        <fullName evidence="2">Mediator complex subunit 15</fullName>
    </alternativeName>
</protein>
<dbReference type="STRING" id="188477.A0A433SYE4"/>
<proteinExistence type="inferred from homology"/>
<comment type="subcellular location">
    <subcellularLocation>
        <location evidence="2">Nucleus</location>
    </subcellularLocation>
</comment>
<dbReference type="Gene3D" id="1.10.246.20">
    <property type="entry name" value="Coactivator CBP, KIX domain"/>
    <property type="match status" value="1"/>
</dbReference>
<evidence type="ECO:0000313" key="5">
    <source>
        <dbReference type="Proteomes" id="UP000271974"/>
    </source>
</evidence>
<keyword evidence="2" id="KW-0010">Activator</keyword>
<organism evidence="4 5">
    <name type="scientific">Elysia chlorotica</name>
    <name type="common">Eastern emerald elysia</name>
    <name type="synonym">Sea slug</name>
    <dbReference type="NCBI Taxonomy" id="188477"/>
    <lineage>
        <taxon>Eukaryota</taxon>
        <taxon>Metazoa</taxon>
        <taxon>Spiralia</taxon>
        <taxon>Lophotrochozoa</taxon>
        <taxon>Mollusca</taxon>
        <taxon>Gastropoda</taxon>
        <taxon>Heterobranchia</taxon>
        <taxon>Euthyneura</taxon>
        <taxon>Panpulmonata</taxon>
        <taxon>Sacoglossa</taxon>
        <taxon>Placobranchoidea</taxon>
        <taxon>Plakobranchidae</taxon>
        <taxon>Elysia</taxon>
    </lineage>
</organism>
<evidence type="ECO:0000256" key="2">
    <source>
        <dbReference type="RuleBase" id="RU364148"/>
    </source>
</evidence>
<dbReference type="Proteomes" id="UP000271974">
    <property type="component" value="Unassembled WGS sequence"/>
</dbReference>
<sequence length="132" mass="14499">MERGEMVAGLAEQFMTNWTSDVFRDRCVAQIDTVRSETHPNIDSEDKVEKFLASHSSKELEEFIFSKSKTREDYVSLIAEMLMMLRQHAGKPSVNASVLEGASPEVLEAAGISRNGLDQIDRGGANGGAGHQ</sequence>
<keyword evidence="2" id="KW-0805">Transcription regulation</keyword>
<dbReference type="InterPro" id="IPR036529">
    <property type="entry name" value="KIX_dom_sf"/>
</dbReference>
<evidence type="ECO:0000313" key="4">
    <source>
        <dbReference type="EMBL" id="RUS74306.1"/>
    </source>
</evidence>
<comment type="subunit">
    <text evidence="2">Component of the Mediator complex.</text>
</comment>
<comment type="caution">
    <text evidence="4">The sequence shown here is derived from an EMBL/GenBank/DDBJ whole genome shotgun (WGS) entry which is preliminary data.</text>
</comment>
<keyword evidence="1 2" id="KW-0539">Nucleus</keyword>
<evidence type="ECO:0000259" key="3">
    <source>
        <dbReference type="Pfam" id="PF09606"/>
    </source>
</evidence>
<dbReference type="GO" id="GO:0006355">
    <property type="term" value="P:regulation of DNA-templated transcription"/>
    <property type="evidence" value="ECO:0007669"/>
    <property type="project" value="InterPro"/>
</dbReference>
<reference evidence="4 5" key="1">
    <citation type="submission" date="2019-01" db="EMBL/GenBank/DDBJ databases">
        <title>A draft genome assembly of the solar-powered sea slug Elysia chlorotica.</title>
        <authorList>
            <person name="Cai H."/>
            <person name="Li Q."/>
            <person name="Fang X."/>
            <person name="Li J."/>
            <person name="Curtis N.E."/>
            <person name="Altenburger A."/>
            <person name="Shibata T."/>
            <person name="Feng M."/>
            <person name="Maeda T."/>
            <person name="Schwartz J.A."/>
            <person name="Shigenobu S."/>
            <person name="Lundholm N."/>
            <person name="Nishiyama T."/>
            <person name="Yang H."/>
            <person name="Hasebe M."/>
            <person name="Li S."/>
            <person name="Pierce S.K."/>
            <person name="Wang J."/>
        </authorList>
    </citation>
    <scope>NUCLEOTIDE SEQUENCE [LARGE SCALE GENOMIC DNA]</scope>
    <source>
        <strain evidence="4">EC2010</strain>
        <tissue evidence="4">Whole organism of an adult</tissue>
    </source>
</reference>
<keyword evidence="5" id="KW-1185">Reference proteome</keyword>
<comment type="function">
    <text evidence="2">Component of the Mediator complex, a coactivator involved in the regulated transcription of nearly all RNA polymerase II-dependent genes. Mediator functions as a bridge to convey information from gene-specific regulatory proteins to the basal RNA polymerase II transcription machinery. Mediator is recruited to promoters by direct interactions with regulatory proteins and serves as a scaffold for the assembly of a functional preinitiation complex with RNA polymerase II and the general transcription factors.</text>
</comment>
<feature type="domain" description="Mediator of RNA polymerase II transcription subunit 15 N-terminal" evidence="3">
    <location>
        <begin position="17"/>
        <end position="93"/>
    </location>
</feature>
<dbReference type="OrthoDB" id="10055322at2759"/>